<dbReference type="InterPro" id="IPR036890">
    <property type="entry name" value="HATPase_C_sf"/>
</dbReference>
<sequence>MSLIATQISLLECRELVESVAEQHGYLGEGVLSQMSPEVRRKVEKAMLKKDEMIGSSVITLSKNLYNSSARFVFELLQNADDNSYSKAKSLSSVPFVSFRVYPQRIVMECNEDGFTRENLIAICNIGKSSKSGAQGYIGEKGIGFKSVFMVAWKVHVQSGNFSFYFQHKVGDSGMGMVSPVWEDTEESLDYPLTRITLFLHETGSDEILAKQRETTLQQFRELQATFLLFMKNLGRIETTIYDDHDEKVSSTTFSMQPQRPNRVELKKEIVEDGETQEHTQCYYIVKSFVWNLPKSENRAYTDVELSTRAYEKAEIVLAFPITHDSIPIIESQDVFAFLPIRNMGFPFLIQSDFVTDASRQDIVRSSARNARILSAIADLFVKAVSLFCKHPTLRYQWMRYLPNSKDLSGDRFWTQLPDEIRRHLLEITPALWTKSHRKLCCIGMVRRLPPRMLDLNWVPLFRDLEMEQYLASEYLPKDLDLLINYGLRQMNEQEFLDRVYQDLNVHEFSIMKSPSTDEDWHSRVARILIAAWRDHSDAIKKLALIPLGGGEWTSSEAIYTTPVYYSHVNGYPIPPNPKLSLVDSRAEKNPHRQRLFDCLGVENARAPYVRRQIIDCHARYRFARSVSRMFLTFLYLTAHLDRENDDADAYREIKLVDHLSRNRTPQLHTLYFPDDDPYGAWQLLQPVDSGESHGGTPGLDVSFVHCDYMLDPPTQPEGEIHTWKTWLSEKRHIREEIPLTRGWHLSEECVYVAKHHPQKFIGFLLKYWKFEITGNQQLTNELLNLEVLCENGYMYPLAKTYVHTSQLEYADKFLQKDEFFPWLKQADSLSDNPGLFNLEFVAKALGFGYPKSELEFHLTILRFIVDANDDAKNLLDFGRIFILYRRIQARYQESATPNICHEMIREAFHSHNLIFVPRHDSEDACWASLDSCLWEAPANMRCKYPLKSRYNTIEDGKYTTEFFQGILAIPDASIDDLLAELKSMHIAYQDFDHIYDIYQRIDNAMPEMDCEVAGKVREQFENHALIYHASNNVSTWCRPSQCLWSTVTDIKGMVALNGLYEDLSSLFIELLGVRALTLEMVHDKLVEQGRGRAFVNEVKETIWLLNSYLEGENELPNPKRLKASKVFPVKHPDGTVELCSSATDFAITDRKHLLDSFSGKAKFLDFGVNDVLRLEPFLQWAGLEARYLSSSVKEISALVGNSHRSLASPDRNIARKAHGLLRIAVHFKGPRAIKDEQAFYELLKKIDVCETDGICSELHLNQDGNDIEVEVSRSELHLYENEAGLAIYVPRDERAQCICFLDRIPEALLEWIMTEPSTGICEPFSEKALNAMQRVLQAQNEYIALTLDRTGILSVGTPDDSDNPPAEIATPTNQISTEQDNITQTPGHGDNNDSARDTMSSTLFEESVASTEVEEIITTFSRAPRPHSRVLNHNEFTPERTPGPRDLLSPRPEPADQTMDPEYWRLLNSVVTAARRAVFPSRGPFDMSALTQSLDMRIPNSNNEYFRLRTPAKIERDKKIGAAGELFVFEVLSRLNPTLPGFSRDNWESTIRKYVRLHGDYADMEPWNGRETADITYTDSGGVFTSLLIDKGYLRSEIWAGRRPKYYLEVKSTTSTWETPFYMSKFQYERMQNTSHGESGSEDLDSIYVILRVFNVGQDSAGMKVYVDPDFMRERRELSFTAETWSVVPGPRFGDP</sequence>
<dbReference type="NCBIfam" id="NF047352">
    <property type="entry name" value="P_loop_sacsin"/>
    <property type="match status" value="1"/>
</dbReference>
<evidence type="ECO:0000313" key="2">
    <source>
        <dbReference type="EMBL" id="PGH29620.1"/>
    </source>
</evidence>
<dbReference type="InterPro" id="IPR052957">
    <property type="entry name" value="Auxin_embryo_med"/>
</dbReference>
<gene>
    <name evidence="2" type="ORF">GX50_07628</name>
</gene>
<feature type="compositionally biased region" description="Polar residues" evidence="1">
    <location>
        <begin position="1371"/>
        <end position="1387"/>
    </location>
</feature>
<organism evidence="2 3">
    <name type="scientific">[Emmonsia] crescens</name>
    <dbReference type="NCBI Taxonomy" id="73230"/>
    <lineage>
        <taxon>Eukaryota</taxon>
        <taxon>Fungi</taxon>
        <taxon>Dikarya</taxon>
        <taxon>Ascomycota</taxon>
        <taxon>Pezizomycotina</taxon>
        <taxon>Eurotiomycetes</taxon>
        <taxon>Eurotiomycetidae</taxon>
        <taxon>Onygenales</taxon>
        <taxon>Ajellomycetaceae</taxon>
        <taxon>Emergomyces</taxon>
    </lineage>
</organism>
<proteinExistence type="predicted"/>
<feature type="region of interest" description="Disordered" evidence="1">
    <location>
        <begin position="1356"/>
        <end position="1398"/>
    </location>
</feature>
<comment type="caution">
    <text evidence="2">The sequence shown here is derived from an EMBL/GenBank/DDBJ whole genome shotgun (WGS) entry which is preliminary data.</text>
</comment>
<dbReference type="VEuPathDB" id="FungiDB:EMCG_09532"/>
<keyword evidence="3" id="KW-1185">Reference proteome</keyword>
<accession>A0A2B7Z863</accession>
<dbReference type="PANTHER" id="PTHR32387:SF0">
    <property type="entry name" value="PROTEIN NO VEIN"/>
    <property type="match status" value="1"/>
</dbReference>
<dbReference type="EMBL" id="PDND01000225">
    <property type="protein sequence ID" value="PGH29620.1"/>
    <property type="molecule type" value="Genomic_DNA"/>
</dbReference>
<dbReference type="PANTHER" id="PTHR32387">
    <property type="entry name" value="WU:FJ29H11"/>
    <property type="match status" value="1"/>
</dbReference>
<dbReference type="SUPFAM" id="SSF55874">
    <property type="entry name" value="ATPase domain of HSP90 chaperone/DNA topoisomerase II/histidine kinase"/>
    <property type="match status" value="1"/>
</dbReference>
<dbReference type="Proteomes" id="UP000226031">
    <property type="component" value="Unassembled WGS sequence"/>
</dbReference>
<dbReference type="VEuPathDB" id="FungiDB:EMCG_09530"/>
<dbReference type="Gene3D" id="3.30.565.10">
    <property type="entry name" value="Histidine kinase-like ATPase, C-terminal domain"/>
    <property type="match status" value="1"/>
</dbReference>
<protein>
    <recommendedName>
        <fullName evidence="4">Protein NO VEIN C-terminal domain-containing protein</fullName>
    </recommendedName>
</protein>
<evidence type="ECO:0000256" key="1">
    <source>
        <dbReference type="SAM" id="MobiDB-lite"/>
    </source>
</evidence>
<feature type="region of interest" description="Disordered" evidence="1">
    <location>
        <begin position="1429"/>
        <end position="1459"/>
    </location>
</feature>
<dbReference type="STRING" id="73230.A0A2B7Z863"/>
<evidence type="ECO:0008006" key="4">
    <source>
        <dbReference type="Google" id="ProtNLM"/>
    </source>
</evidence>
<reference evidence="2 3" key="1">
    <citation type="submission" date="2017-10" db="EMBL/GenBank/DDBJ databases">
        <title>Comparative genomics in systemic dimorphic fungi from Ajellomycetaceae.</title>
        <authorList>
            <person name="Munoz J.F."/>
            <person name="Mcewen J.G."/>
            <person name="Clay O.K."/>
            <person name="Cuomo C.A."/>
        </authorList>
    </citation>
    <scope>NUCLEOTIDE SEQUENCE [LARGE SCALE GENOMIC DNA]</scope>
    <source>
        <strain evidence="2 3">UAMH4076</strain>
    </source>
</reference>
<evidence type="ECO:0000313" key="3">
    <source>
        <dbReference type="Proteomes" id="UP000226031"/>
    </source>
</evidence>
<dbReference type="VEuPathDB" id="FungiDB:EMCG_09531"/>
<name>A0A2B7Z863_9EURO</name>